<evidence type="ECO:0000313" key="2">
    <source>
        <dbReference type="EnsemblPlants" id="OB07G13680.1"/>
    </source>
</evidence>
<evidence type="ECO:0008006" key="4">
    <source>
        <dbReference type="Google" id="ProtNLM"/>
    </source>
</evidence>
<dbReference type="OMA" id="MTHIFDD"/>
<dbReference type="EnsemblPlants" id="OB07G13680.1">
    <property type="protein sequence ID" value="OB07G13680.1"/>
    <property type="gene ID" value="OB07G13680"/>
</dbReference>
<dbReference type="HOGENOM" id="CLU_097701_0_0_1"/>
<dbReference type="PANTHER" id="PTHR46443:SF6">
    <property type="entry name" value="OS07G0175300 PROTEIN"/>
    <property type="match status" value="1"/>
</dbReference>
<proteinExistence type="predicted"/>
<dbReference type="OrthoDB" id="696746at2759"/>
<dbReference type="STRING" id="4533.J3MIY6"/>
<dbReference type="KEGG" id="obr:102702581"/>
<evidence type="ECO:0000256" key="1">
    <source>
        <dbReference type="SAM" id="MobiDB-lite"/>
    </source>
</evidence>
<feature type="compositionally biased region" description="Low complexity" evidence="1">
    <location>
        <begin position="26"/>
        <end position="37"/>
    </location>
</feature>
<accession>J3MIY6</accession>
<dbReference type="Gramene" id="OB07G13680.1">
    <property type="protein sequence ID" value="OB07G13680.1"/>
    <property type="gene ID" value="OB07G13680"/>
</dbReference>
<reference evidence="2" key="1">
    <citation type="journal article" date="2013" name="Nat. Commun.">
        <title>Whole-genome sequencing of Oryza brachyantha reveals mechanisms underlying Oryza genome evolution.</title>
        <authorList>
            <person name="Chen J."/>
            <person name="Huang Q."/>
            <person name="Gao D."/>
            <person name="Wang J."/>
            <person name="Lang Y."/>
            <person name="Liu T."/>
            <person name="Li B."/>
            <person name="Bai Z."/>
            <person name="Luis Goicoechea J."/>
            <person name="Liang C."/>
            <person name="Chen C."/>
            <person name="Zhang W."/>
            <person name="Sun S."/>
            <person name="Liao Y."/>
            <person name="Zhang X."/>
            <person name="Yang L."/>
            <person name="Song C."/>
            <person name="Wang M."/>
            <person name="Shi J."/>
            <person name="Liu G."/>
            <person name="Liu J."/>
            <person name="Zhou H."/>
            <person name="Zhou W."/>
            <person name="Yu Q."/>
            <person name="An N."/>
            <person name="Chen Y."/>
            <person name="Cai Q."/>
            <person name="Wang B."/>
            <person name="Liu B."/>
            <person name="Min J."/>
            <person name="Huang Y."/>
            <person name="Wu H."/>
            <person name="Li Z."/>
            <person name="Zhang Y."/>
            <person name="Yin Y."/>
            <person name="Song W."/>
            <person name="Jiang J."/>
            <person name="Jackson S.A."/>
            <person name="Wing R.A."/>
            <person name="Wang J."/>
            <person name="Chen M."/>
        </authorList>
    </citation>
    <scope>NUCLEOTIDE SEQUENCE [LARGE SCALE GENOMIC DNA]</scope>
    <source>
        <strain evidence="2">cv. IRGC 101232</strain>
    </source>
</reference>
<dbReference type="Proteomes" id="UP000006038">
    <property type="component" value="Chromosome 7"/>
</dbReference>
<dbReference type="PANTHER" id="PTHR46443">
    <property type="entry name" value="FCS-LIKE ZINC FINGER 8"/>
    <property type="match status" value="1"/>
</dbReference>
<name>J3MIY6_ORYBR</name>
<dbReference type="AlphaFoldDB" id="J3MIY6"/>
<dbReference type="InterPro" id="IPR044593">
    <property type="entry name" value="FLZ8/MARD1"/>
</dbReference>
<keyword evidence="3" id="KW-1185">Reference proteome</keyword>
<sequence length="242" mass="25445">MLKKRCDPVAHSPLSSELTRHGNGGRPSSPLLLSPRSPSLQGFSPRGFFSVDASLSPTAMAEHAKSVPCGSPRNPLSRSCGGGPVAGLAGVLVDGEAEKGCCGSGRVLLGMRLRVQLPPEKGLGVGAVRGSPLSSAARAARSEVEELAEDYTCVIARGPNPKMTHIFDDRVVESCGAGSGDGGAGDACRLLASCYGCKKSKGALFLQHRDEKVFSSSQCRYREVLFDKRIDEASDVSFKMKH</sequence>
<dbReference type="GeneID" id="102702581"/>
<reference evidence="2" key="2">
    <citation type="submission" date="2013-04" db="UniProtKB">
        <authorList>
            <consortium name="EnsemblPlants"/>
        </authorList>
    </citation>
    <scope>IDENTIFICATION</scope>
</reference>
<protein>
    <recommendedName>
        <fullName evidence="4">FLZ-type domain-containing protein</fullName>
    </recommendedName>
</protein>
<organism evidence="2">
    <name type="scientific">Oryza brachyantha</name>
    <name type="common">malo sina</name>
    <dbReference type="NCBI Taxonomy" id="4533"/>
    <lineage>
        <taxon>Eukaryota</taxon>
        <taxon>Viridiplantae</taxon>
        <taxon>Streptophyta</taxon>
        <taxon>Embryophyta</taxon>
        <taxon>Tracheophyta</taxon>
        <taxon>Spermatophyta</taxon>
        <taxon>Magnoliopsida</taxon>
        <taxon>Liliopsida</taxon>
        <taxon>Poales</taxon>
        <taxon>Poaceae</taxon>
        <taxon>BOP clade</taxon>
        <taxon>Oryzoideae</taxon>
        <taxon>Oryzeae</taxon>
        <taxon>Oryzinae</taxon>
        <taxon>Oryza</taxon>
    </lineage>
</organism>
<evidence type="ECO:0000313" key="3">
    <source>
        <dbReference type="Proteomes" id="UP000006038"/>
    </source>
</evidence>
<feature type="region of interest" description="Disordered" evidence="1">
    <location>
        <begin position="1"/>
        <end position="37"/>
    </location>
</feature>